<organism evidence="3 4">
    <name type="scientific">Candidatus Sulfobium mesophilum</name>
    <dbReference type="NCBI Taxonomy" id="2016548"/>
    <lineage>
        <taxon>Bacteria</taxon>
        <taxon>Pseudomonadati</taxon>
        <taxon>Nitrospirota</taxon>
        <taxon>Nitrospiria</taxon>
        <taxon>Nitrospirales</taxon>
        <taxon>Nitrospiraceae</taxon>
        <taxon>Candidatus Sulfobium</taxon>
    </lineage>
</organism>
<dbReference type="OrthoDB" id="9777884at2"/>
<keyword evidence="4" id="KW-1185">Reference proteome</keyword>
<evidence type="ECO:0000313" key="4">
    <source>
        <dbReference type="Proteomes" id="UP000245125"/>
    </source>
</evidence>
<dbReference type="SUPFAM" id="SSF52402">
    <property type="entry name" value="Adenine nucleotide alpha hydrolases-like"/>
    <property type="match status" value="2"/>
</dbReference>
<feature type="domain" description="UspA" evidence="2">
    <location>
        <begin position="2"/>
        <end position="138"/>
    </location>
</feature>
<reference evidence="4" key="1">
    <citation type="submission" date="2018-03" db="EMBL/GenBank/DDBJ databases">
        <authorList>
            <person name="Zecchin S."/>
        </authorList>
    </citation>
    <scope>NUCLEOTIDE SEQUENCE [LARGE SCALE GENOMIC DNA]</scope>
</reference>
<sequence>MKLLLPTDGSDYSEGAARFLTQLSFTPDDEITVLHVISWVPFQDDVQSYHSSLKRIKQDIAPKILDSTVDILKPLPARISVESMEGYPDKSIIEAAETSGTDLIVMGARGLKGIKQLILGSVTRSVAINSPKSLLVIKPPQFSPSSKLNIIFATDGSDHANAAEALLTSLPFSRDSEMNVLNVVWSAIADIPDRLSLEIRDEIKEEVAMTRSIEFGESEKILEPVVKNLRKRFSKVNGLTRAGDPSIEILSLAEELKADIIFAGCRGLKGVKGMLGSVSRNVLRHSRCSVLIGKA</sequence>
<dbReference type="PRINTS" id="PR01438">
    <property type="entry name" value="UNVRSLSTRESS"/>
</dbReference>
<dbReference type="Proteomes" id="UP000245125">
    <property type="component" value="Unassembled WGS sequence"/>
</dbReference>
<gene>
    <name evidence="3" type="ORF">NBG4_460009</name>
</gene>
<evidence type="ECO:0000256" key="1">
    <source>
        <dbReference type="ARBA" id="ARBA00008791"/>
    </source>
</evidence>
<feature type="domain" description="UspA" evidence="2">
    <location>
        <begin position="149"/>
        <end position="292"/>
    </location>
</feature>
<dbReference type="InterPro" id="IPR006016">
    <property type="entry name" value="UspA"/>
</dbReference>
<proteinExistence type="inferred from homology"/>
<evidence type="ECO:0000313" key="3">
    <source>
        <dbReference type="EMBL" id="SPQ01186.1"/>
    </source>
</evidence>
<protein>
    <submittedName>
        <fullName evidence="3">Putative Universal stress protein UspA-like protein</fullName>
    </submittedName>
</protein>
<dbReference type="InterPro" id="IPR006015">
    <property type="entry name" value="Universal_stress_UspA"/>
</dbReference>
<accession>A0A2U3QIE7</accession>
<dbReference type="CDD" id="cd00293">
    <property type="entry name" value="USP-like"/>
    <property type="match status" value="2"/>
</dbReference>
<dbReference type="Gene3D" id="3.40.50.620">
    <property type="entry name" value="HUPs"/>
    <property type="match status" value="2"/>
</dbReference>
<name>A0A2U3QIE7_9BACT</name>
<dbReference type="PANTHER" id="PTHR46268:SF6">
    <property type="entry name" value="UNIVERSAL STRESS PROTEIN UP12"/>
    <property type="match status" value="1"/>
</dbReference>
<evidence type="ECO:0000259" key="2">
    <source>
        <dbReference type="Pfam" id="PF00582"/>
    </source>
</evidence>
<dbReference type="AlphaFoldDB" id="A0A2U3QIE7"/>
<dbReference type="Pfam" id="PF00582">
    <property type="entry name" value="Usp"/>
    <property type="match status" value="2"/>
</dbReference>
<dbReference type="InterPro" id="IPR014729">
    <property type="entry name" value="Rossmann-like_a/b/a_fold"/>
</dbReference>
<dbReference type="PANTHER" id="PTHR46268">
    <property type="entry name" value="STRESS RESPONSE PROTEIN NHAX"/>
    <property type="match status" value="1"/>
</dbReference>
<dbReference type="EMBL" id="OUUY01000093">
    <property type="protein sequence ID" value="SPQ01186.1"/>
    <property type="molecule type" value="Genomic_DNA"/>
</dbReference>
<comment type="similarity">
    <text evidence="1">Belongs to the universal stress protein A family.</text>
</comment>